<gene>
    <name evidence="1" type="ORF">QJS64_18780</name>
</gene>
<evidence type="ECO:0000313" key="1">
    <source>
        <dbReference type="EMBL" id="WGX75887.1"/>
    </source>
</evidence>
<dbReference type="Proteomes" id="UP001239169">
    <property type="component" value="Chromosome"/>
</dbReference>
<dbReference type="Gene3D" id="3.30.830.10">
    <property type="entry name" value="Metalloenzyme, LuxS/M16 peptidase-like"/>
    <property type="match status" value="1"/>
</dbReference>
<sequence>MENIKKINLDENINLTLIQSKKFKTNLVSVYIQRILDKNETTKNALIPNMITNASNKYKTLKDISNKLEDLYGASILADVSKRGERQVLNIKLVTTN</sequence>
<name>A0ABY8R4V8_PARBF</name>
<keyword evidence="2" id="KW-1185">Reference proteome</keyword>
<evidence type="ECO:0000313" key="2">
    <source>
        <dbReference type="Proteomes" id="UP001239169"/>
    </source>
</evidence>
<organism evidence="1 2">
    <name type="scientific">Paraclostridium bifermentans</name>
    <name type="common">Clostridium bifermentans</name>
    <dbReference type="NCBI Taxonomy" id="1490"/>
    <lineage>
        <taxon>Bacteria</taxon>
        <taxon>Bacillati</taxon>
        <taxon>Bacillota</taxon>
        <taxon>Clostridia</taxon>
        <taxon>Peptostreptococcales</taxon>
        <taxon>Peptostreptococcaceae</taxon>
        <taxon>Paraclostridium</taxon>
    </lineage>
</organism>
<dbReference type="EMBL" id="CP124685">
    <property type="protein sequence ID" value="WGX75887.1"/>
    <property type="molecule type" value="Genomic_DNA"/>
</dbReference>
<reference evidence="1 2" key="1">
    <citation type="submission" date="2023-04" db="EMBL/GenBank/DDBJ databases">
        <title>Bacteria Genome Submission.</title>
        <authorList>
            <person name="Isaac P."/>
        </authorList>
    </citation>
    <scope>NUCLEOTIDE SEQUENCE [LARGE SCALE GENOMIC DNA]</scope>
    <source>
        <strain evidence="1 2">SampleS7P1</strain>
    </source>
</reference>
<accession>A0ABY8R4V8</accession>
<proteinExistence type="predicted"/>
<protein>
    <submittedName>
        <fullName evidence="1">Uncharacterized protein</fullName>
    </submittedName>
</protein>